<keyword evidence="3 6" id="KW-0964">Secreted</keyword>
<comment type="caution">
    <text evidence="9">The sequence shown here is derived from an EMBL/GenBank/DDBJ whole genome shotgun (WGS) entry which is preliminary data.</text>
</comment>
<dbReference type="GO" id="GO:0005576">
    <property type="term" value="C:extracellular region"/>
    <property type="evidence" value="ECO:0007669"/>
    <property type="project" value="UniProtKB-SubCell"/>
</dbReference>
<comment type="function">
    <text evidence="6">Induces local and distal defense responses (incompatible hypersensitive reaction) in plants from the solanaceae and cruciferae families. Elicits leaf necrosis and causes the accumulation of pathogenesis-related proteins. Might interact with the lipidic molecules of the plasma membrane.</text>
</comment>
<dbReference type="Gene3D" id="1.10.239.10">
    <property type="entry name" value="Elicitin domain"/>
    <property type="match status" value="1"/>
</dbReference>
<evidence type="ECO:0000256" key="6">
    <source>
        <dbReference type="RuleBase" id="RU368111"/>
    </source>
</evidence>
<accession>A0ABD3G4G0</accession>
<dbReference type="Pfam" id="PF00964">
    <property type="entry name" value="Elicitin"/>
    <property type="match status" value="1"/>
</dbReference>
<dbReference type="GO" id="GO:0052040">
    <property type="term" value="P:symbiont-mediated perturbation of host programmed cell death"/>
    <property type="evidence" value="ECO:0007669"/>
    <property type="project" value="UniProtKB-UniRule"/>
</dbReference>
<keyword evidence="4 6" id="KW-0928">Hypersensitive response elicitation</keyword>
<dbReference type="Proteomes" id="UP001632037">
    <property type="component" value="Unassembled WGS sequence"/>
</dbReference>
<organism evidence="9 10">
    <name type="scientific">Phytophthora oleae</name>
    <dbReference type="NCBI Taxonomy" id="2107226"/>
    <lineage>
        <taxon>Eukaryota</taxon>
        <taxon>Sar</taxon>
        <taxon>Stramenopiles</taxon>
        <taxon>Oomycota</taxon>
        <taxon>Peronosporomycetes</taxon>
        <taxon>Peronosporales</taxon>
        <taxon>Peronosporaceae</taxon>
        <taxon>Phytophthora</taxon>
    </lineage>
</organism>
<name>A0ABD3G4G0_9STRA</name>
<comment type="subcellular location">
    <subcellularLocation>
        <location evidence="1 6">Secreted</location>
    </subcellularLocation>
</comment>
<evidence type="ECO:0000256" key="7">
    <source>
        <dbReference type="SAM" id="MobiDB-lite"/>
    </source>
</evidence>
<dbReference type="SUPFAM" id="SSF48647">
    <property type="entry name" value="Fungal elicitin"/>
    <property type="match status" value="1"/>
</dbReference>
<dbReference type="InterPro" id="IPR036470">
    <property type="entry name" value="Elicitin_sf"/>
</dbReference>
<dbReference type="AlphaFoldDB" id="A0ABD3G4G0"/>
<sequence length="154" mass="15609">MTSFSSVLFVALTAISTIKAEECSTTELMSIASNSHLEGCTSDVGFGGFSSISALSDEHIKAICDNSECLKLMDDMKAMDFGDCIIQGTNISLEADILDPLERACSSSGSVDLSSSSVGDGSVGSDASGSSSASRSSAVVAGLFSSAVLLALVL</sequence>
<keyword evidence="8" id="KW-0732">Signal</keyword>
<evidence type="ECO:0000256" key="2">
    <source>
        <dbReference type="ARBA" id="ARBA00009544"/>
    </source>
</evidence>
<evidence type="ECO:0000256" key="4">
    <source>
        <dbReference type="ARBA" id="ARBA00022978"/>
    </source>
</evidence>
<feature type="signal peptide" evidence="8">
    <location>
        <begin position="1"/>
        <end position="20"/>
    </location>
</feature>
<evidence type="ECO:0000256" key="1">
    <source>
        <dbReference type="ARBA" id="ARBA00004613"/>
    </source>
</evidence>
<feature type="chain" id="PRO_5044854150" description="Elicitin" evidence="8">
    <location>
        <begin position="21"/>
        <end position="154"/>
    </location>
</feature>
<feature type="region of interest" description="Disordered" evidence="7">
    <location>
        <begin position="109"/>
        <end position="133"/>
    </location>
</feature>
<evidence type="ECO:0000256" key="5">
    <source>
        <dbReference type="ARBA" id="ARBA00023157"/>
    </source>
</evidence>
<evidence type="ECO:0000256" key="3">
    <source>
        <dbReference type="ARBA" id="ARBA00022525"/>
    </source>
</evidence>
<proteinExistence type="inferred from homology"/>
<dbReference type="SMART" id="SM01187">
    <property type="entry name" value="Elicitin"/>
    <property type="match status" value="1"/>
</dbReference>
<evidence type="ECO:0000313" key="10">
    <source>
        <dbReference type="Proteomes" id="UP001632037"/>
    </source>
</evidence>
<evidence type="ECO:0000313" key="9">
    <source>
        <dbReference type="EMBL" id="KAL3672875.1"/>
    </source>
</evidence>
<evidence type="ECO:0000256" key="8">
    <source>
        <dbReference type="SAM" id="SignalP"/>
    </source>
</evidence>
<keyword evidence="10" id="KW-1185">Reference proteome</keyword>
<protein>
    <recommendedName>
        <fullName evidence="6">Elicitin</fullName>
    </recommendedName>
</protein>
<comment type="similarity">
    <text evidence="2 6">Belongs to the elicitin family.</text>
</comment>
<dbReference type="InterPro" id="IPR002200">
    <property type="entry name" value="Elicitin"/>
</dbReference>
<keyword evidence="5 6" id="KW-1015">Disulfide bond</keyword>
<reference evidence="9 10" key="1">
    <citation type="submission" date="2024-09" db="EMBL/GenBank/DDBJ databases">
        <title>Genome sequencing and assembly of Phytophthora oleae, isolate VK10A, causative agent of rot of olive drupes.</title>
        <authorList>
            <person name="Conti Taguali S."/>
            <person name="Riolo M."/>
            <person name="La Spada F."/>
            <person name="Cacciola S.O."/>
            <person name="Dionisio G."/>
        </authorList>
    </citation>
    <scope>NUCLEOTIDE SEQUENCE [LARGE SCALE GENOMIC DNA]</scope>
    <source>
        <strain evidence="9 10">VK10A</strain>
    </source>
</reference>
<dbReference type="EMBL" id="JBIMZQ010000003">
    <property type="protein sequence ID" value="KAL3672875.1"/>
    <property type="molecule type" value="Genomic_DNA"/>
</dbReference>
<gene>
    <name evidence="9" type="ORF">V7S43_002177</name>
</gene>